<comment type="caution">
    <text evidence="1">The sequence shown here is derived from an EMBL/GenBank/DDBJ whole genome shotgun (WGS) entry which is preliminary data.</text>
</comment>
<protein>
    <submittedName>
        <fullName evidence="1">Uncharacterized protein</fullName>
    </submittedName>
</protein>
<dbReference type="Proteomes" id="UP001186974">
    <property type="component" value="Unassembled WGS sequence"/>
</dbReference>
<reference evidence="1" key="1">
    <citation type="submission" date="2024-09" db="EMBL/GenBank/DDBJ databases">
        <title>Black Yeasts Isolated from many extreme environments.</title>
        <authorList>
            <person name="Coleine C."/>
            <person name="Stajich J.E."/>
            <person name="Selbmann L."/>
        </authorList>
    </citation>
    <scope>NUCLEOTIDE SEQUENCE</scope>
    <source>
        <strain evidence="1">CCFEE 5737</strain>
    </source>
</reference>
<accession>A0ACC3DBF1</accession>
<evidence type="ECO:0000313" key="1">
    <source>
        <dbReference type="EMBL" id="KAK3064796.1"/>
    </source>
</evidence>
<gene>
    <name evidence="1" type="ORF">LTS18_003846</name>
</gene>
<dbReference type="EMBL" id="JAWDJW010006424">
    <property type="protein sequence ID" value="KAK3064796.1"/>
    <property type="molecule type" value="Genomic_DNA"/>
</dbReference>
<name>A0ACC3DBF1_9PEZI</name>
<proteinExistence type="predicted"/>
<sequence>MGQRTDFLDIQGEHDASDDTTDTSALQHVLDNSPLIALEDLKSDMARHESFEDMLGIVHEASNPHSAADDVLKIWSLVARDELEHWQKELETVSQHYSYSSARHRREEHQVRVNKLSALLVGLKQHRQSLSDYLVFRAQNSSALDATWTWEIGDDMPTLPRTDLTVIEPSSNSFSVPNEYVCPISQELLEDPVTAADGMTYERSAIERWPQIRKTSPMTGLALTDIDLRHNG</sequence>
<organism evidence="1 2">
    <name type="scientific">Coniosporium uncinatum</name>
    <dbReference type="NCBI Taxonomy" id="93489"/>
    <lineage>
        <taxon>Eukaryota</taxon>
        <taxon>Fungi</taxon>
        <taxon>Dikarya</taxon>
        <taxon>Ascomycota</taxon>
        <taxon>Pezizomycotina</taxon>
        <taxon>Dothideomycetes</taxon>
        <taxon>Dothideomycetes incertae sedis</taxon>
        <taxon>Coniosporium</taxon>
    </lineage>
</organism>
<keyword evidence="2" id="KW-1185">Reference proteome</keyword>
<evidence type="ECO:0000313" key="2">
    <source>
        <dbReference type="Proteomes" id="UP001186974"/>
    </source>
</evidence>